<dbReference type="EMBL" id="JACJPW010000003">
    <property type="protein sequence ID" value="MBD2179860.1"/>
    <property type="molecule type" value="Genomic_DNA"/>
</dbReference>
<dbReference type="GO" id="GO:0000160">
    <property type="term" value="P:phosphorelay signal transduction system"/>
    <property type="evidence" value="ECO:0007669"/>
    <property type="project" value="InterPro"/>
</dbReference>
<evidence type="ECO:0000259" key="3">
    <source>
        <dbReference type="PROSITE" id="PS50110"/>
    </source>
</evidence>
<dbReference type="PANTHER" id="PTHR44591">
    <property type="entry name" value="STRESS RESPONSE REGULATOR PROTEIN 1"/>
    <property type="match status" value="1"/>
</dbReference>
<dbReference type="Gene3D" id="3.40.50.2300">
    <property type="match status" value="1"/>
</dbReference>
<sequence>MNDKPLILAVDRNRRNLELLAQFLDKEGYQTICAASIEEFEQALSGETEIGLVLVDLSGFDRQIWEWCERVREKQIPFFVISPKQSAAIQQESLAHGARNMLVKPLVIRELLGIVRGLMGTPT</sequence>
<dbReference type="InterPro" id="IPR050595">
    <property type="entry name" value="Bact_response_regulator"/>
</dbReference>
<dbReference type="CDD" id="cd00156">
    <property type="entry name" value="REC"/>
    <property type="match status" value="1"/>
</dbReference>
<comment type="caution">
    <text evidence="4">The sequence shown here is derived from an EMBL/GenBank/DDBJ whole genome shotgun (WGS) entry which is preliminary data.</text>
</comment>
<dbReference type="SUPFAM" id="SSF52172">
    <property type="entry name" value="CheY-like"/>
    <property type="match status" value="1"/>
</dbReference>
<dbReference type="RefSeq" id="WP_190461484.1">
    <property type="nucleotide sequence ID" value="NZ_JACJPW010000003.1"/>
</dbReference>
<dbReference type="Proteomes" id="UP000641646">
    <property type="component" value="Unassembled WGS sequence"/>
</dbReference>
<gene>
    <name evidence="4" type="ORF">H6G03_01825</name>
</gene>
<accession>A0A926VA10</accession>
<dbReference type="InterPro" id="IPR011006">
    <property type="entry name" value="CheY-like_superfamily"/>
</dbReference>
<evidence type="ECO:0000256" key="2">
    <source>
        <dbReference type="PROSITE-ProRule" id="PRU00169"/>
    </source>
</evidence>
<protein>
    <submittedName>
        <fullName evidence="4">Response regulator transcription factor</fullName>
    </submittedName>
</protein>
<evidence type="ECO:0000313" key="5">
    <source>
        <dbReference type="Proteomes" id="UP000641646"/>
    </source>
</evidence>
<dbReference type="SMART" id="SM00448">
    <property type="entry name" value="REC"/>
    <property type="match status" value="1"/>
</dbReference>
<dbReference type="Pfam" id="PF00072">
    <property type="entry name" value="Response_reg"/>
    <property type="match status" value="1"/>
</dbReference>
<keyword evidence="5" id="KW-1185">Reference proteome</keyword>
<reference evidence="4" key="2">
    <citation type="submission" date="2020-08" db="EMBL/GenBank/DDBJ databases">
        <authorList>
            <person name="Chen M."/>
            <person name="Teng W."/>
            <person name="Zhao L."/>
            <person name="Hu C."/>
            <person name="Zhou Y."/>
            <person name="Han B."/>
            <person name="Song L."/>
            <person name="Shu W."/>
        </authorList>
    </citation>
    <scope>NUCLEOTIDE SEQUENCE</scope>
    <source>
        <strain evidence="4">FACHB-1375</strain>
    </source>
</reference>
<feature type="modified residue" description="4-aspartylphosphate" evidence="2">
    <location>
        <position position="56"/>
    </location>
</feature>
<reference evidence="4" key="1">
    <citation type="journal article" date="2015" name="ISME J.">
        <title>Draft Genome Sequence of Streptomyces incarnatus NRRL8089, which Produces the Nucleoside Antibiotic Sinefungin.</title>
        <authorList>
            <person name="Oshima K."/>
            <person name="Hattori M."/>
            <person name="Shimizu H."/>
            <person name="Fukuda K."/>
            <person name="Nemoto M."/>
            <person name="Inagaki K."/>
            <person name="Tamura T."/>
        </authorList>
    </citation>
    <scope>NUCLEOTIDE SEQUENCE</scope>
    <source>
        <strain evidence="4">FACHB-1375</strain>
    </source>
</reference>
<name>A0A926VA10_9CYAN</name>
<feature type="domain" description="Response regulatory" evidence="3">
    <location>
        <begin position="6"/>
        <end position="119"/>
    </location>
</feature>
<organism evidence="4 5">
    <name type="scientific">Aerosakkonema funiforme FACHB-1375</name>
    <dbReference type="NCBI Taxonomy" id="2949571"/>
    <lineage>
        <taxon>Bacteria</taxon>
        <taxon>Bacillati</taxon>
        <taxon>Cyanobacteriota</taxon>
        <taxon>Cyanophyceae</taxon>
        <taxon>Oscillatoriophycideae</taxon>
        <taxon>Aerosakkonematales</taxon>
        <taxon>Aerosakkonemataceae</taxon>
        <taxon>Aerosakkonema</taxon>
    </lineage>
</organism>
<evidence type="ECO:0000256" key="1">
    <source>
        <dbReference type="ARBA" id="ARBA00022553"/>
    </source>
</evidence>
<dbReference type="AlphaFoldDB" id="A0A926VA10"/>
<dbReference type="PROSITE" id="PS50110">
    <property type="entry name" value="RESPONSE_REGULATORY"/>
    <property type="match status" value="1"/>
</dbReference>
<keyword evidence="1 2" id="KW-0597">Phosphoprotein</keyword>
<dbReference type="InterPro" id="IPR001789">
    <property type="entry name" value="Sig_transdc_resp-reg_receiver"/>
</dbReference>
<evidence type="ECO:0000313" key="4">
    <source>
        <dbReference type="EMBL" id="MBD2179860.1"/>
    </source>
</evidence>
<dbReference type="PANTHER" id="PTHR44591:SF3">
    <property type="entry name" value="RESPONSE REGULATORY DOMAIN-CONTAINING PROTEIN"/>
    <property type="match status" value="1"/>
</dbReference>
<proteinExistence type="predicted"/>